<sequence>MKGVFYKFIKGTSSILQMITEKQQLVFLEFLRNRKNKVAQYLSFFKDLVIRDRLAYFFEKHYHLALKGNYHTLLVALLIFLFLQILSGFQFDGNVAFCAGADQPNGDIDLKIGKQPDAISIAEPSNDNDSFATKYPGAATVITAVVTAVISAVSTGGSPVKGVAAATVGTLTAGAMVATNRELKIAKDAAVTVGTIAKDGAVTVGTSVVEPIDTIPTSPTSTGNTHTFYSIRENPDQMADRFPSPTGNEQYNIDGAIKFLIDHPFFLNNLDRIIYKLTIVLTFLLLLTGILFWGILLSRYSLTIVNLFKRVMPEKYHYLFDRIHKRGQQVNSFYLIVIAMFLFCGLVFTLYVLYTVLSLIVLMKGN</sequence>
<feature type="transmembrane region" description="Helical" evidence="1">
    <location>
        <begin position="273"/>
        <end position="296"/>
    </location>
</feature>
<keyword evidence="2" id="KW-0496">Mitochondrion</keyword>
<feature type="transmembrane region" description="Helical" evidence="1">
    <location>
        <begin position="135"/>
        <end position="153"/>
    </location>
</feature>
<evidence type="ECO:0000313" key="2">
    <source>
        <dbReference type="EMBL" id="ABO15130.1"/>
    </source>
</evidence>
<dbReference type="EMBL" id="EF463011">
    <property type="protein sequence ID" value="ABO15130.1"/>
    <property type="molecule type" value="Genomic_DNA"/>
</dbReference>
<keyword evidence="1" id="KW-0812">Transmembrane</keyword>
<accession>A6YE77</accession>
<proteinExistence type="predicted"/>
<dbReference type="AlphaFoldDB" id="A6YE77"/>
<gene>
    <name evidence="2" type="primary">orf366</name>
</gene>
<protein>
    <submittedName>
        <fullName evidence="2">Uncharacterized protein orf366</fullName>
    </submittedName>
</protein>
<geneLocation type="mitochondrion" evidence="2"/>
<dbReference type="RefSeq" id="YP_001315089.1">
    <property type="nucleotide sequence ID" value="NC_009630.1"/>
</dbReference>
<feature type="transmembrane region" description="Helical" evidence="1">
    <location>
        <begin position="70"/>
        <end position="87"/>
    </location>
</feature>
<feature type="transmembrane region" description="Helical" evidence="1">
    <location>
        <begin position="333"/>
        <end position="362"/>
    </location>
</feature>
<keyword evidence="1" id="KW-0472">Membrane</keyword>
<keyword evidence="1" id="KW-1133">Transmembrane helix</keyword>
<reference evidence="2" key="1">
    <citation type="journal article" date="2007" name="BMC Genomics">
        <title>An unexpectedly large and loosely packed mitochondrial genome in the charophycean green alga Chlorokybus atmophyticus.</title>
        <authorList>
            <person name="Turmel M."/>
            <person name="Otis C."/>
            <person name="Lemieux C."/>
        </authorList>
    </citation>
    <scope>NUCLEOTIDE SEQUENCE</scope>
    <source>
        <strain evidence="2">SAG 48.80</strain>
    </source>
</reference>
<name>A6YE77_CHLAT</name>
<organism evidence="2">
    <name type="scientific">Chlorokybus atmophyticus</name>
    <name type="common">Soil alga</name>
    <dbReference type="NCBI Taxonomy" id="3144"/>
    <lineage>
        <taxon>Eukaryota</taxon>
        <taxon>Viridiplantae</taxon>
        <taxon>Streptophyta</taxon>
        <taxon>Chlorokybophyceae</taxon>
        <taxon>Chlorokybales</taxon>
        <taxon>Chlorokybaceae</taxon>
        <taxon>Chlorokybus</taxon>
    </lineage>
</organism>
<dbReference type="GeneID" id="5309903"/>
<evidence type="ECO:0000256" key="1">
    <source>
        <dbReference type="SAM" id="Phobius"/>
    </source>
</evidence>